<evidence type="ECO:0000256" key="2">
    <source>
        <dbReference type="ARBA" id="ARBA00022803"/>
    </source>
</evidence>
<dbReference type="VEuPathDB" id="AmoebaDB:EDI_251690"/>
<dbReference type="SUPFAM" id="SSF48452">
    <property type="entry name" value="TPR-like"/>
    <property type="match status" value="1"/>
</dbReference>
<dbReference type="PANTHER" id="PTHR45831:SF2">
    <property type="entry name" value="LD24721P"/>
    <property type="match status" value="1"/>
</dbReference>
<organism evidence="6">
    <name type="scientific">Entamoeba dispar (strain ATCC PRA-260 / SAW760)</name>
    <dbReference type="NCBI Taxonomy" id="370354"/>
    <lineage>
        <taxon>Eukaryota</taxon>
        <taxon>Amoebozoa</taxon>
        <taxon>Evosea</taxon>
        <taxon>Archamoebae</taxon>
        <taxon>Mastigamoebida</taxon>
        <taxon>Entamoebidae</taxon>
        <taxon>Entamoeba</taxon>
    </lineage>
</organism>
<feature type="compositionally biased region" description="Low complexity" evidence="4">
    <location>
        <begin position="205"/>
        <end position="218"/>
    </location>
</feature>
<keyword evidence="6" id="KW-1185">Reference proteome</keyword>
<evidence type="ECO:0000256" key="1">
    <source>
        <dbReference type="ARBA" id="ARBA00022737"/>
    </source>
</evidence>
<dbReference type="EMBL" id="DS547933">
    <property type="protein sequence ID" value="EDR29732.1"/>
    <property type="molecule type" value="Genomic_DNA"/>
</dbReference>
<name>B0E6Z1_ENTDS</name>
<dbReference type="PROSITE" id="PS50005">
    <property type="entry name" value="TPR"/>
    <property type="match status" value="2"/>
</dbReference>
<dbReference type="PROSITE" id="PS50293">
    <property type="entry name" value="TPR_REGION"/>
    <property type="match status" value="1"/>
</dbReference>
<dbReference type="GO" id="GO:0072380">
    <property type="term" value="C:TRC complex"/>
    <property type="evidence" value="ECO:0007669"/>
    <property type="project" value="TreeGrafter"/>
</dbReference>
<dbReference type="RefSeq" id="XP_001734151.1">
    <property type="nucleotide sequence ID" value="XM_001734099.1"/>
</dbReference>
<evidence type="ECO:0000313" key="5">
    <source>
        <dbReference type="EMBL" id="EDR29732.1"/>
    </source>
</evidence>
<dbReference type="Pfam" id="PF07719">
    <property type="entry name" value="TPR_2"/>
    <property type="match status" value="1"/>
</dbReference>
<feature type="region of interest" description="Disordered" evidence="4">
    <location>
        <begin position="195"/>
        <end position="218"/>
    </location>
</feature>
<keyword evidence="1" id="KW-0677">Repeat</keyword>
<dbReference type="GO" id="GO:0006620">
    <property type="term" value="P:post-translational protein targeting to endoplasmic reticulum membrane"/>
    <property type="evidence" value="ECO:0007669"/>
    <property type="project" value="TreeGrafter"/>
</dbReference>
<dbReference type="OMA" id="LAIKDCH"/>
<reference evidence="6" key="1">
    <citation type="submission" date="2007-12" db="EMBL/GenBank/DDBJ databases">
        <title>Annotation of Entamoeba dispar SAW760.</title>
        <authorList>
            <person name="Lorenzi H."/>
            <person name="Inman J."/>
            <person name="Schobel S."/>
            <person name="Amedeo P."/>
            <person name="Caler E."/>
        </authorList>
    </citation>
    <scope>NUCLEOTIDE SEQUENCE [LARGE SCALE GENOMIC DNA]</scope>
    <source>
        <strain evidence="6">ATCC PRA-260 / SAW760</strain>
    </source>
</reference>
<dbReference type="Proteomes" id="UP000008076">
    <property type="component" value="Unassembled WGS sequence"/>
</dbReference>
<dbReference type="GO" id="GO:0016020">
    <property type="term" value="C:membrane"/>
    <property type="evidence" value="ECO:0007669"/>
    <property type="project" value="TreeGrafter"/>
</dbReference>
<dbReference type="eggNOG" id="KOG0553">
    <property type="taxonomic scope" value="Eukaryota"/>
</dbReference>
<proteinExistence type="predicted"/>
<feature type="repeat" description="TPR" evidence="3">
    <location>
        <begin position="140"/>
        <end position="173"/>
    </location>
</feature>
<dbReference type="InterPro" id="IPR047150">
    <property type="entry name" value="SGT"/>
</dbReference>
<feature type="compositionally biased region" description="Basic and acidic residues" evidence="4">
    <location>
        <begin position="195"/>
        <end position="204"/>
    </location>
</feature>
<dbReference type="GO" id="GO:0060090">
    <property type="term" value="F:molecular adaptor activity"/>
    <property type="evidence" value="ECO:0007669"/>
    <property type="project" value="TreeGrafter"/>
</dbReference>
<evidence type="ECO:0000313" key="6">
    <source>
        <dbReference type="Proteomes" id="UP000008076"/>
    </source>
</evidence>
<dbReference type="GeneID" id="5879048"/>
<protein>
    <submittedName>
        <fullName evidence="5">Small glutamine-rich tetratricopeptide repeat-containing protein, putative</fullName>
    </submittedName>
</protein>
<accession>B0E6Z1</accession>
<dbReference type="Gene3D" id="1.25.40.10">
    <property type="entry name" value="Tetratricopeptide repeat domain"/>
    <property type="match status" value="1"/>
</dbReference>
<evidence type="ECO:0000256" key="3">
    <source>
        <dbReference type="PROSITE-ProRule" id="PRU00339"/>
    </source>
</evidence>
<feature type="repeat" description="TPR" evidence="3">
    <location>
        <begin position="72"/>
        <end position="105"/>
    </location>
</feature>
<dbReference type="InterPro" id="IPR013105">
    <property type="entry name" value="TPR_2"/>
</dbReference>
<dbReference type="InterPro" id="IPR019734">
    <property type="entry name" value="TPR_rpt"/>
</dbReference>
<feature type="region of interest" description="Disordered" evidence="4">
    <location>
        <begin position="289"/>
        <end position="314"/>
    </location>
</feature>
<dbReference type="KEGG" id="edi:EDI_251690"/>
<dbReference type="PANTHER" id="PTHR45831">
    <property type="entry name" value="LD24721P"/>
    <property type="match status" value="1"/>
</dbReference>
<feature type="compositionally biased region" description="Low complexity" evidence="4">
    <location>
        <begin position="289"/>
        <end position="301"/>
    </location>
</feature>
<gene>
    <name evidence="5" type="ORF">EDI_251690</name>
</gene>
<dbReference type="SMART" id="SM00028">
    <property type="entry name" value="TPR"/>
    <property type="match status" value="3"/>
</dbReference>
<sequence length="314" mass="36291">MEVPTKEQVFEKYMKLLEKKGYLKDVTEEEKEEKVNKAKKYFEEHYNNLERFPAIKIPKTSEEVTEEKKKEAEIHKVKGNDLFSKKDYATAICEYSRAIECDPFNHIYYSNRSACYCYLNNDELAVRDGEKCVELCPTFAKGYSRLSAALMKMGKLQEAKEAIDKALSIEPENPNYLNSKMDILDELSKVGIKEEVKEKPKEQIPEPQNQPKQEQNQQQGGFANLLNNLMNNPAIQQMAQSMMNNPAMMNMAQNMMNNPAMMNMAQNMMSGQGSMNDLLNNPHLRQMAEQMANTQQQQQQQEPKENKSNQNEEI</sequence>
<dbReference type="InterPro" id="IPR011990">
    <property type="entry name" value="TPR-like_helical_dom_sf"/>
</dbReference>
<dbReference type="AlphaFoldDB" id="B0E6Z1"/>
<keyword evidence="2 3" id="KW-0802">TPR repeat</keyword>
<evidence type="ECO:0000256" key="4">
    <source>
        <dbReference type="SAM" id="MobiDB-lite"/>
    </source>
</evidence>
<dbReference type="OrthoDB" id="2335338at2759"/>